<organism evidence="1 2">
    <name type="scientific">Durusdinium trenchii</name>
    <dbReference type="NCBI Taxonomy" id="1381693"/>
    <lineage>
        <taxon>Eukaryota</taxon>
        <taxon>Sar</taxon>
        <taxon>Alveolata</taxon>
        <taxon>Dinophyceae</taxon>
        <taxon>Suessiales</taxon>
        <taxon>Symbiodiniaceae</taxon>
        <taxon>Durusdinium</taxon>
    </lineage>
</organism>
<evidence type="ECO:0000313" key="1">
    <source>
        <dbReference type="EMBL" id="CAK9083177.1"/>
    </source>
</evidence>
<dbReference type="Proteomes" id="UP001642484">
    <property type="component" value="Unassembled WGS sequence"/>
</dbReference>
<reference evidence="1 2" key="1">
    <citation type="submission" date="2024-02" db="EMBL/GenBank/DDBJ databases">
        <authorList>
            <person name="Chen Y."/>
            <person name="Shah S."/>
            <person name="Dougan E. K."/>
            <person name="Thang M."/>
            <person name="Chan C."/>
        </authorList>
    </citation>
    <scope>NUCLEOTIDE SEQUENCE [LARGE SCALE GENOMIC DNA]</scope>
</reference>
<accession>A0ABP0Q5S3</accession>
<evidence type="ECO:0000313" key="2">
    <source>
        <dbReference type="Proteomes" id="UP001642484"/>
    </source>
</evidence>
<dbReference type="EMBL" id="CAXAMN010024017">
    <property type="protein sequence ID" value="CAK9083177.1"/>
    <property type="molecule type" value="Genomic_DNA"/>
</dbReference>
<gene>
    <name evidence="1" type="ORF">CCMP2556_LOCUS40576</name>
</gene>
<keyword evidence="2" id="KW-1185">Reference proteome</keyword>
<proteinExistence type="predicted"/>
<comment type="caution">
    <text evidence="1">The sequence shown here is derived from an EMBL/GenBank/DDBJ whole genome shotgun (WGS) entry which is preliminary data.</text>
</comment>
<name>A0ABP0Q5S3_9DINO</name>
<protein>
    <submittedName>
        <fullName evidence="1">Uncharacterized protein</fullName>
    </submittedName>
</protein>
<sequence length="394" mass="40606">MARRQLALAAATLHLLVCFADGKQMNHAPSSVTRITPNSVTAKLATEITFTGAKDGDKVQFALHCGKVTSPSSTIEGGKATITIEDEAEVLKLCYQAEGHAVVEEQTSVTLAVVSPTDTGAVTKLIPSTVTQGTATPITLTGAAKAAKAVFVPVRANCRDAVPNVDIDRTGKGVFTIEGPGGNYKLCYQAPGGGDSVEQNPETGAIALLVEQVEATNENHITSISPATVTSNVATTLKLAGAKQGDKAKFIAGTSSCEAETPPDKDIGAGHASFIVSGAGTYVLCVTAKGASDSVQQEGITLTVIAAGAARNMVGRWSSKQGAVDCSKLSQVPYCSSQGSSTCDGSFAIQSGIGYKCFWNTAIWPPKCDADMSTEERGMICQSNSCGGSPAMCW</sequence>